<reference evidence="3" key="1">
    <citation type="journal article" date="2019" name="Int. J. Syst. Evol. Microbiol.">
        <title>The Global Catalogue of Microorganisms (GCM) 10K type strain sequencing project: providing services to taxonomists for standard genome sequencing and annotation.</title>
        <authorList>
            <consortium name="The Broad Institute Genomics Platform"/>
            <consortium name="The Broad Institute Genome Sequencing Center for Infectious Disease"/>
            <person name="Wu L."/>
            <person name="Ma J."/>
        </authorList>
    </citation>
    <scope>NUCLEOTIDE SEQUENCE [LARGE SCALE GENOMIC DNA]</scope>
    <source>
        <strain evidence="3">CGMCC 4.7289</strain>
    </source>
</reference>
<dbReference type="EC" id="2.3.1.-" evidence="2"/>
<gene>
    <name evidence="2" type="ORF">ACFOZ4_33155</name>
</gene>
<evidence type="ECO:0000313" key="2">
    <source>
        <dbReference type="EMBL" id="MFC4135488.1"/>
    </source>
</evidence>
<sequence length="169" mass="19277">MLRDATDSDRDIVLTWRNHPEVRKVSFTTHEIRPAEHAAWWAAVAKDSQRKVLIFEWRGKPAGVVSFDARNAAEEGVVWGFYLDNEGLGRDLLPAWVQLESDAVAYAFDVLQADLIGGETLAWNTPVLQLHKRMGFTETRRYEREVDGVPQEVVWTELSAADRTKGKRK</sequence>
<proteinExistence type="predicted"/>
<accession>A0ABV8LYP3</accession>
<name>A0ABV8LYP3_9ACTN</name>
<keyword evidence="2" id="KW-0012">Acyltransferase</keyword>
<dbReference type="Gene3D" id="3.40.630.30">
    <property type="match status" value="1"/>
</dbReference>
<dbReference type="PANTHER" id="PTHR43415">
    <property type="entry name" value="SPERMIDINE N(1)-ACETYLTRANSFERASE"/>
    <property type="match status" value="1"/>
</dbReference>
<comment type="caution">
    <text evidence="2">The sequence shown here is derived from an EMBL/GenBank/DDBJ whole genome shotgun (WGS) entry which is preliminary data.</text>
</comment>
<evidence type="ECO:0000259" key="1">
    <source>
        <dbReference type="Pfam" id="PF13302"/>
    </source>
</evidence>
<dbReference type="Proteomes" id="UP001595816">
    <property type="component" value="Unassembled WGS sequence"/>
</dbReference>
<dbReference type="RefSeq" id="WP_253756228.1">
    <property type="nucleotide sequence ID" value="NZ_JAMZDZ010000001.1"/>
</dbReference>
<protein>
    <submittedName>
        <fullName evidence="2">GNAT family N-acetyltransferase</fullName>
        <ecNumber evidence="2">2.3.1.-</ecNumber>
    </submittedName>
</protein>
<dbReference type="PANTHER" id="PTHR43415:SF3">
    <property type="entry name" value="GNAT-FAMILY ACETYLTRANSFERASE"/>
    <property type="match status" value="1"/>
</dbReference>
<keyword evidence="2" id="KW-0808">Transferase</keyword>
<dbReference type="SUPFAM" id="SSF55729">
    <property type="entry name" value="Acyl-CoA N-acyltransferases (Nat)"/>
    <property type="match status" value="1"/>
</dbReference>
<dbReference type="GO" id="GO:0016746">
    <property type="term" value="F:acyltransferase activity"/>
    <property type="evidence" value="ECO:0007669"/>
    <property type="project" value="UniProtKB-KW"/>
</dbReference>
<dbReference type="EMBL" id="JBHSAY010000021">
    <property type="protein sequence ID" value="MFC4135488.1"/>
    <property type="molecule type" value="Genomic_DNA"/>
</dbReference>
<feature type="domain" description="N-acetyltransferase" evidence="1">
    <location>
        <begin position="2"/>
        <end position="137"/>
    </location>
</feature>
<keyword evidence="3" id="KW-1185">Reference proteome</keyword>
<organism evidence="2 3">
    <name type="scientific">Hamadaea flava</name>
    <dbReference type="NCBI Taxonomy" id="1742688"/>
    <lineage>
        <taxon>Bacteria</taxon>
        <taxon>Bacillati</taxon>
        <taxon>Actinomycetota</taxon>
        <taxon>Actinomycetes</taxon>
        <taxon>Micromonosporales</taxon>
        <taxon>Micromonosporaceae</taxon>
        <taxon>Hamadaea</taxon>
    </lineage>
</organism>
<evidence type="ECO:0000313" key="3">
    <source>
        <dbReference type="Proteomes" id="UP001595816"/>
    </source>
</evidence>
<dbReference type="InterPro" id="IPR016181">
    <property type="entry name" value="Acyl_CoA_acyltransferase"/>
</dbReference>
<dbReference type="Pfam" id="PF13302">
    <property type="entry name" value="Acetyltransf_3"/>
    <property type="match status" value="1"/>
</dbReference>
<dbReference type="InterPro" id="IPR000182">
    <property type="entry name" value="GNAT_dom"/>
</dbReference>